<keyword evidence="10 15" id="KW-0798">TonB box</keyword>
<evidence type="ECO:0000256" key="4">
    <source>
        <dbReference type="ARBA" id="ARBA00022452"/>
    </source>
</evidence>
<accession>A0A6S6ZYR0</accession>
<dbReference type="Pfam" id="PF00593">
    <property type="entry name" value="TonB_dep_Rec_b-barrel"/>
    <property type="match status" value="1"/>
</dbReference>
<organism evidence="18 19">
    <name type="scientific">Achromobacter kerstersii</name>
    <dbReference type="NCBI Taxonomy" id="1353890"/>
    <lineage>
        <taxon>Bacteria</taxon>
        <taxon>Pseudomonadati</taxon>
        <taxon>Pseudomonadota</taxon>
        <taxon>Betaproteobacteria</taxon>
        <taxon>Burkholderiales</taxon>
        <taxon>Alcaligenaceae</taxon>
        <taxon>Achromobacter</taxon>
    </lineage>
</organism>
<proteinExistence type="inferred from homology"/>
<dbReference type="GO" id="GO:0038023">
    <property type="term" value="F:signaling receptor activity"/>
    <property type="evidence" value="ECO:0007669"/>
    <property type="project" value="InterPro"/>
</dbReference>
<dbReference type="Gene3D" id="2.170.130.10">
    <property type="entry name" value="TonB-dependent receptor, plug domain"/>
    <property type="match status" value="1"/>
</dbReference>
<dbReference type="RefSeq" id="WP_245636411.1">
    <property type="nucleotide sequence ID" value="NZ_CADIJQ010000003.1"/>
</dbReference>
<gene>
    <name evidence="18" type="primary">fptA_1</name>
    <name evidence="18" type="ORF">LMG3441_02722</name>
</gene>
<keyword evidence="7 16" id="KW-0732">Signal</keyword>
<evidence type="ECO:0000256" key="7">
    <source>
        <dbReference type="ARBA" id="ARBA00022729"/>
    </source>
</evidence>
<dbReference type="FunFam" id="2.170.130.10:FF:000010">
    <property type="entry name" value="Ferripyoverdine receptor"/>
    <property type="match status" value="1"/>
</dbReference>
<evidence type="ECO:0000256" key="10">
    <source>
        <dbReference type="ARBA" id="ARBA00023077"/>
    </source>
</evidence>
<dbReference type="InterPro" id="IPR010105">
    <property type="entry name" value="TonB_sidphr_rcpt"/>
</dbReference>
<dbReference type="GO" id="GO:0015891">
    <property type="term" value="P:siderophore transport"/>
    <property type="evidence" value="ECO:0007669"/>
    <property type="project" value="InterPro"/>
</dbReference>
<dbReference type="Gene3D" id="2.40.170.20">
    <property type="entry name" value="TonB-dependent receptor, beta-barrel domain"/>
    <property type="match status" value="1"/>
</dbReference>
<dbReference type="InterPro" id="IPR039426">
    <property type="entry name" value="TonB-dep_rcpt-like"/>
</dbReference>
<feature type="domain" description="Secretin/TonB short N-terminal" evidence="17">
    <location>
        <begin position="74"/>
        <end position="124"/>
    </location>
</feature>
<keyword evidence="3 14" id="KW-0813">Transport</keyword>
<keyword evidence="11 14" id="KW-0472">Membrane</keyword>
<dbReference type="CDD" id="cd01347">
    <property type="entry name" value="ligand_gated_channel"/>
    <property type="match status" value="1"/>
</dbReference>
<dbReference type="InterPro" id="IPR000531">
    <property type="entry name" value="Beta-barrel_TonB"/>
</dbReference>
<name>A0A6S6ZYR0_9BURK</name>
<evidence type="ECO:0000313" key="19">
    <source>
        <dbReference type="Proteomes" id="UP000494269"/>
    </source>
</evidence>
<evidence type="ECO:0000256" key="16">
    <source>
        <dbReference type="SAM" id="SignalP"/>
    </source>
</evidence>
<keyword evidence="13 14" id="KW-0998">Cell outer membrane</keyword>
<dbReference type="Pfam" id="PF07715">
    <property type="entry name" value="Plug"/>
    <property type="match status" value="1"/>
</dbReference>
<evidence type="ECO:0000256" key="9">
    <source>
        <dbReference type="ARBA" id="ARBA00023065"/>
    </source>
</evidence>
<dbReference type="InterPro" id="IPR037066">
    <property type="entry name" value="Plug_dom_sf"/>
</dbReference>
<dbReference type="InterPro" id="IPR011662">
    <property type="entry name" value="Secretin/TonB_short_N"/>
</dbReference>
<keyword evidence="19" id="KW-1185">Reference proteome</keyword>
<dbReference type="InterPro" id="IPR036942">
    <property type="entry name" value="Beta-barrel_TonB_sf"/>
</dbReference>
<evidence type="ECO:0000256" key="12">
    <source>
        <dbReference type="ARBA" id="ARBA00023170"/>
    </source>
</evidence>
<comment type="similarity">
    <text evidence="2 14 15">Belongs to the TonB-dependent receptor family.</text>
</comment>
<dbReference type="InterPro" id="IPR012910">
    <property type="entry name" value="Plug_dom"/>
</dbReference>
<evidence type="ECO:0000313" key="18">
    <source>
        <dbReference type="EMBL" id="CAB3703864.1"/>
    </source>
</evidence>
<keyword evidence="8" id="KW-0408">Iron</keyword>
<evidence type="ECO:0000256" key="8">
    <source>
        <dbReference type="ARBA" id="ARBA00023004"/>
    </source>
</evidence>
<dbReference type="PANTHER" id="PTHR32552">
    <property type="entry name" value="FERRICHROME IRON RECEPTOR-RELATED"/>
    <property type="match status" value="1"/>
</dbReference>
<protein>
    <submittedName>
        <fullName evidence="18">Fe(3+)-pyochelin receptor</fullName>
    </submittedName>
</protein>
<keyword evidence="12 18" id="KW-0675">Receptor</keyword>
<dbReference type="Pfam" id="PF07660">
    <property type="entry name" value="STN"/>
    <property type="match status" value="1"/>
</dbReference>
<feature type="chain" id="PRO_5028835116" evidence="16">
    <location>
        <begin position="43"/>
        <end position="838"/>
    </location>
</feature>
<keyword evidence="4 14" id="KW-1134">Transmembrane beta strand</keyword>
<dbReference type="Proteomes" id="UP000494269">
    <property type="component" value="Unassembled WGS sequence"/>
</dbReference>
<evidence type="ECO:0000256" key="11">
    <source>
        <dbReference type="ARBA" id="ARBA00023136"/>
    </source>
</evidence>
<evidence type="ECO:0000256" key="14">
    <source>
        <dbReference type="PROSITE-ProRule" id="PRU01360"/>
    </source>
</evidence>
<keyword evidence="5" id="KW-0410">Iron transport</keyword>
<dbReference type="GO" id="GO:0009279">
    <property type="term" value="C:cell outer membrane"/>
    <property type="evidence" value="ECO:0007669"/>
    <property type="project" value="UniProtKB-SubCell"/>
</dbReference>
<reference evidence="18 19" key="1">
    <citation type="submission" date="2020-04" db="EMBL/GenBank/DDBJ databases">
        <authorList>
            <person name="De Canck E."/>
        </authorList>
    </citation>
    <scope>NUCLEOTIDE SEQUENCE [LARGE SCALE GENOMIC DNA]</scope>
    <source>
        <strain evidence="18 19">LMG 3441</strain>
    </source>
</reference>
<evidence type="ECO:0000256" key="15">
    <source>
        <dbReference type="RuleBase" id="RU003357"/>
    </source>
</evidence>
<dbReference type="SMART" id="SM00965">
    <property type="entry name" value="STN"/>
    <property type="match status" value="1"/>
</dbReference>
<dbReference type="Gene3D" id="3.55.50.30">
    <property type="match status" value="1"/>
</dbReference>
<evidence type="ECO:0000256" key="6">
    <source>
        <dbReference type="ARBA" id="ARBA00022692"/>
    </source>
</evidence>
<sequence>MNRRLSRNGVALPLRLRSPRLALRTLPLLIALGLTQAPDAQAQEAQGQSAAVLVNTARQPLHDALVEVSRQASLEVLYAPELVAGKTAPPVSGRLTPQQALDRILAGSGLIAVIRGNTVTIEPEPKDLDATTMAAVTVIARRAADGTTEGTGSYTSLVTSTASKTDLAFREVPQSVSVVTRQLIDDQHLVNVTDAMSRAPGITVRRVNSYSSDYYSRGFQITSMQIDGGAPLALGSYTYGPTQDMAFYDRVEIMRGASGLMGGMGDPGGIINLVRKKPMGEYQLTVEASAGSWDNYRSMIDATGPLGFDGRLRGRAVAVYGDTGSFMSHSTTETPQIYGVLEADLTRSTLLTVGGSYSRMREQGSRSGLPRYTDGGDIGLSRSTNLSQPWTYIHTDTKQIFAQLEQRLGDTWRFKANYTREETDSKSLTAFANGGVDRETGLGATWGGGRYAMTNTQNLLDVNLSGSFDLLGGTHEALLGADWQRSEGTWAVSKPVDEWKVPVNVFNRNLWNPDLSLPENERYDPWGQEQKGMYGVLRINPTERLHLIAGARFSSYKFYQTVSEPINGSWVPYSKTSYREPTATTPYGGIIYDLNDAWSAYVSYATIHKPQGLLKAGPLPGSPLPAIKGKSYEMGVKGELLDGRLNATFSLFNVERTGTGVLDSRYPEDYDAWAGNCCYLAQGKVVSRGLDMEIGGEVSPGWEVALGYTFNNTRDKTNDAVYSSITPRHLLKVSTAYTLPGDLSRWRIGGSAQVQSANYVTGTAYSRDSGSYTPYKFQQAGYATVNLMAQYRFAPQWTATVNVNNLFDKVYYERVGASNGGNWYGAPRNFMLTLRGTY</sequence>
<dbReference type="GO" id="GO:0015344">
    <property type="term" value="F:siderophore uptake transmembrane transporter activity"/>
    <property type="evidence" value="ECO:0007669"/>
    <property type="project" value="TreeGrafter"/>
</dbReference>
<evidence type="ECO:0000256" key="1">
    <source>
        <dbReference type="ARBA" id="ARBA00004571"/>
    </source>
</evidence>
<dbReference type="PROSITE" id="PS52016">
    <property type="entry name" value="TONB_DEPENDENT_REC_3"/>
    <property type="match status" value="1"/>
</dbReference>
<keyword evidence="6 14" id="KW-0812">Transmembrane</keyword>
<dbReference type="SUPFAM" id="SSF56935">
    <property type="entry name" value="Porins"/>
    <property type="match status" value="1"/>
</dbReference>
<dbReference type="PANTHER" id="PTHR32552:SF74">
    <property type="entry name" value="HYDROXAMATE SIDEROPHORE RECEPTOR FHUE"/>
    <property type="match status" value="1"/>
</dbReference>
<evidence type="ECO:0000256" key="2">
    <source>
        <dbReference type="ARBA" id="ARBA00009810"/>
    </source>
</evidence>
<feature type="signal peptide" evidence="16">
    <location>
        <begin position="1"/>
        <end position="42"/>
    </location>
</feature>
<evidence type="ECO:0000259" key="17">
    <source>
        <dbReference type="SMART" id="SM00965"/>
    </source>
</evidence>
<dbReference type="NCBIfam" id="TIGR01783">
    <property type="entry name" value="TonB-siderophor"/>
    <property type="match status" value="1"/>
</dbReference>
<keyword evidence="9" id="KW-0406">Ion transport</keyword>
<dbReference type="EMBL" id="CADIJQ010000003">
    <property type="protein sequence ID" value="CAB3703864.1"/>
    <property type="molecule type" value="Genomic_DNA"/>
</dbReference>
<evidence type="ECO:0000256" key="5">
    <source>
        <dbReference type="ARBA" id="ARBA00022496"/>
    </source>
</evidence>
<evidence type="ECO:0000256" key="3">
    <source>
        <dbReference type="ARBA" id="ARBA00022448"/>
    </source>
</evidence>
<evidence type="ECO:0000256" key="13">
    <source>
        <dbReference type="ARBA" id="ARBA00023237"/>
    </source>
</evidence>
<dbReference type="AlphaFoldDB" id="A0A6S6ZYR0"/>
<comment type="subcellular location">
    <subcellularLocation>
        <location evidence="1 14">Cell outer membrane</location>
        <topology evidence="1 14">Multi-pass membrane protein</topology>
    </subcellularLocation>
</comment>